<dbReference type="Gene3D" id="3.90.79.10">
    <property type="entry name" value="Nucleoside Triphosphate Pyrophosphohydrolase"/>
    <property type="match status" value="1"/>
</dbReference>
<dbReference type="PROSITE" id="PS00893">
    <property type="entry name" value="NUDIX_BOX"/>
    <property type="match status" value="1"/>
</dbReference>
<dbReference type="SUPFAM" id="SSF55811">
    <property type="entry name" value="Nudix"/>
    <property type="match status" value="1"/>
</dbReference>
<dbReference type="InterPro" id="IPR000086">
    <property type="entry name" value="NUDIX_hydrolase_dom"/>
</dbReference>
<dbReference type="PRINTS" id="PR00502">
    <property type="entry name" value="NUDIXFAMILY"/>
</dbReference>
<keyword evidence="3 4" id="KW-0378">Hydrolase</keyword>
<dbReference type="CDD" id="cd02883">
    <property type="entry name" value="NUDIX_Hydrolase"/>
    <property type="match status" value="1"/>
</dbReference>
<evidence type="ECO:0000313" key="6">
    <source>
        <dbReference type="EMBL" id="NJQ02133.1"/>
    </source>
</evidence>
<comment type="similarity">
    <text evidence="2 4">Belongs to the Nudix hydrolase family.</text>
</comment>
<dbReference type="EMBL" id="JAATEN010000012">
    <property type="protein sequence ID" value="NJQ02133.1"/>
    <property type="molecule type" value="Genomic_DNA"/>
</dbReference>
<dbReference type="PANTHER" id="PTHR43046">
    <property type="entry name" value="GDP-MANNOSE MANNOSYL HYDROLASE"/>
    <property type="match status" value="1"/>
</dbReference>
<evidence type="ECO:0000256" key="3">
    <source>
        <dbReference type="ARBA" id="ARBA00022801"/>
    </source>
</evidence>
<reference evidence="6 7" key="1">
    <citation type="submission" date="2020-03" db="EMBL/GenBank/DDBJ databases">
        <title>WGS of actinomycetes isolated from Thailand.</title>
        <authorList>
            <person name="Thawai C."/>
        </authorList>
    </citation>
    <scope>NUCLEOTIDE SEQUENCE [LARGE SCALE GENOMIC DNA]</scope>
    <source>
        <strain evidence="6 7">PLAI 1-29</strain>
    </source>
</reference>
<dbReference type="Pfam" id="PF00293">
    <property type="entry name" value="NUDIX"/>
    <property type="match status" value="1"/>
</dbReference>
<evidence type="ECO:0000256" key="2">
    <source>
        <dbReference type="ARBA" id="ARBA00005582"/>
    </source>
</evidence>
<protein>
    <submittedName>
        <fullName evidence="6">NUDIX domain-containing protein</fullName>
    </submittedName>
</protein>
<proteinExistence type="inferred from homology"/>
<name>A0ABX1C0M5_9ACTN</name>
<evidence type="ECO:0000313" key="7">
    <source>
        <dbReference type="Proteomes" id="UP000695264"/>
    </source>
</evidence>
<dbReference type="InterPro" id="IPR020084">
    <property type="entry name" value="NUDIX_hydrolase_CS"/>
</dbReference>
<dbReference type="PROSITE" id="PS51462">
    <property type="entry name" value="NUDIX"/>
    <property type="match status" value="1"/>
</dbReference>
<comment type="caution">
    <text evidence="6">The sequence shown here is derived from an EMBL/GenBank/DDBJ whole genome shotgun (WGS) entry which is preliminary data.</text>
</comment>
<evidence type="ECO:0000259" key="5">
    <source>
        <dbReference type="PROSITE" id="PS51462"/>
    </source>
</evidence>
<accession>A0ABX1C0M5</accession>
<comment type="cofactor">
    <cofactor evidence="1">
        <name>Mg(2+)</name>
        <dbReference type="ChEBI" id="CHEBI:18420"/>
    </cofactor>
</comment>
<keyword evidence="7" id="KW-1185">Reference proteome</keyword>
<dbReference type="RefSeq" id="WP_168102766.1">
    <property type="nucleotide sequence ID" value="NZ_JAATEN010000012.1"/>
</dbReference>
<dbReference type="PANTHER" id="PTHR43046:SF2">
    <property type="entry name" value="8-OXO-DGTP DIPHOSPHATASE-RELATED"/>
    <property type="match status" value="1"/>
</dbReference>
<dbReference type="Proteomes" id="UP000695264">
    <property type="component" value="Unassembled WGS sequence"/>
</dbReference>
<sequence length="172" mass="18746">MPPSPAEPLCGDGRNFTLQSFHRLPEDARPGDAEIGMAAVILFHGDRLLMVLERESATWELPGGGIEPGESPRAAAVRELAEESGQVADELRFAGLGRYLLGPHRHRVYGAVYVGRTAAPRPFTPGEEIAAIHWRAAGEPLPGRVQPVYEYLTALCAPRHHPHRGPAEARRP</sequence>
<feature type="domain" description="Nudix hydrolase" evidence="5">
    <location>
        <begin position="33"/>
        <end position="158"/>
    </location>
</feature>
<gene>
    <name evidence="6" type="ORF">HCK00_16705</name>
</gene>
<evidence type="ECO:0000256" key="1">
    <source>
        <dbReference type="ARBA" id="ARBA00001946"/>
    </source>
</evidence>
<dbReference type="InterPro" id="IPR015797">
    <property type="entry name" value="NUDIX_hydrolase-like_dom_sf"/>
</dbReference>
<dbReference type="InterPro" id="IPR020476">
    <property type="entry name" value="Nudix_hydrolase"/>
</dbReference>
<organism evidence="6 7">
    <name type="scientific">Streptomyces zingiberis</name>
    <dbReference type="NCBI Taxonomy" id="2053010"/>
    <lineage>
        <taxon>Bacteria</taxon>
        <taxon>Bacillati</taxon>
        <taxon>Actinomycetota</taxon>
        <taxon>Actinomycetes</taxon>
        <taxon>Kitasatosporales</taxon>
        <taxon>Streptomycetaceae</taxon>
        <taxon>Streptomyces</taxon>
    </lineage>
</organism>
<evidence type="ECO:0000256" key="4">
    <source>
        <dbReference type="RuleBase" id="RU003476"/>
    </source>
</evidence>